<dbReference type="InterPro" id="IPR047057">
    <property type="entry name" value="MerR_fam"/>
</dbReference>
<reference evidence="3 4" key="1">
    <citation type="submission" date="2016-10" db="EMBL/GenBank/DDBJ databases">
        <authorList>
            <person name="de Groot N.N."/>
        </authorList>
    </citation>
    <scope>NUCLEOTIDE SEQUENCE [LARGE SCALE GENOMIC DNA]</scope>
    <source>
        <strain evidence="3 4">DSM 46701</strain>
    </source>
</reference>
<dbReference type="Gene3D" id="1.10.1660.10">
    <property type="match status" value="1"/>
</dbReference>
<dbReference type="OrthoDB" id="1894615at2"/>
<keyword evidence="4" id="KW-1185">Reference proteome</keyword>
<dbReference type="Pfam" id="PF13411">
    <property type="entry name" value="MerR_1"/>
    <property type="match status" value="1"/>
</dbReference>
<dbReference type="InterPro" id="IPR009061">
    <property type="entry name" value="DNA-bd_dom_put_sf"/>
</dbReference>
<dbReference type="PRINTS" id="PR00040">
    <property type="entry name" value="HTHMERR"/>
</dbReference>
<protein>
    <submittedName>
        <fullName evidence="3">DNA-binding transcriptional regulator, MerR family</fullName>
    </submittedName>
</protein>
<dbReference type="RefSeq" id="WP_089970681.1">
    <property type="nucleotide sequence ID" value="NZ_FOCQ01000013.1"/>
</dbReference>
<name>A0A1H8H814_9BACL</name>
<dbReference type="SUPFAM" id="SSF46955">
    <property type="entry name" value="Putative DNA-binding domain"/>
    <property type="match status" value="1"/>
</dbReference>
<accession>A0A1H8H814</accession>
<gene>
    <name evidence="3" type="ORF">SAMN05444955_11376</name>
</gene>
<feature type="domain" description="HTH merR-type" evidence="2">
    <location>
        <begin position="1"/>
        <end position="70"/>
    </location>
</feature>
<sequence length="247" mass="29309">MYSIGEFARKARVTVRSLHHYEEIGLLLPSATTEGGHRLYSDQDFIRLQQIVLLKSLGFSLQAIRQILDREDSWEDSLRTQLKIVKEEQERLKLMENGLKALLFSYQIEGKIKWETLFQMFEYSKTAPSEREKVLSRQLSGEEMEILSKVPKLDQDELALQKWVSLLKEVKYHQQLDPGCEQAQQIAKKLYRETLAWFDGDAEMVEKFWEMIKNPDEHLRFYPFDEQMIEFIDQATEIYLRGEHERV</sequence>
<keyword evidence="1 3" id="KW-0238">DNA-binding</keyword>
<dbReference type="PROSITE" id="PS50937">
    <property type="entry name" value="HTH_MERR_2"/>
    <property type="match status" value="1"/>
</dbReference>
<dbReference type="GO" id="GO:0003677">
    <property type="term" value="F:DNA binding"/>
    <property type="evidence" value="ECO:0007669"/>
    <property type="project" value="UniProtKB-KW"/>
</dbReference>
<dbReference type="PROSITE" id="PS00552">
    <property type="entry name" value="HTH_MERR_1"/>
    <property type="match status" value="1"/>
</dbReference>
<dbReference type="PANTHER" id="PTHR30204:SF96">
    <property type="entry name" value="CHROMOSOME-ANCHORING PROTEIN RACA"/>
    <property type="match status" value="1"/>
</dbReference>
<evidence type="ECO:0000313" key="4">
    <source>
        <dbReference type="Proteomes" id="UP000199695"/>
    </source>
</evidence>
<dbReference type="CDD" id="cd01106">
    <property type="entry name" value="HTH_TipAL-Mta"/>
    <property type="match status" value="1"/>
</dbReference>
<dbReference type="STRING" id="1173111.SAMN05444955_11376"/>
<dbReference type="EMBL" id="FOCQ01000013">
    <property type="protein sequence ID" value="SEN52174.1"/>
    <property type="molecule type" value="Genomic_DNA"/>
</dbReference>
<dbReference type="PANTHER" id="PTHR30204">
    <property type="entry name" value="REDOX-CYCLING DRUG-SENSING TRANSCRIPTIONAL ACTIVATOR SOXR"/>
    <property type="match status" value="1"/>
</dbReference>
<dbReference type="GO" id="GO:0003700">
    <property type="term" value="F:DNA-binding transcription factor activity"/>
    <property type="evidence" value="ECO:0007669"/>
    <property type="project" value="InterPro"/>
</dbReference>
<evidence type="ECO:0000313" key="3">
    <source>
        <dbReference type="EMBL" id="SEN52174.1"/>
    </source>
</evidence>
<dbReference type="AlphaFoldDB" id="A0A1H8H814"/>
<dbReference type="InterPro" id="IPR000551">
    <property type="entry name" value="MerR-type_HTH_dom"/>
</dbReference>
<proteinExistence type="predicted"/>
<evidence type="ECO:0000259" key="2">
    <source>
        <dbReference type="PROSITE" id="PS50937"/>
    </source>
</evidence>
<dbReference type="Proteomes" id="UP000199695">
    <property type="component" value="Unassembled WGS sequence"/>
</dbReference>
<organism evidence="3 4">
    <name type="scientific">Lihuaxuella thermophila</name>
    <dbReference type="NCBI Taxonomy" id="1173111"/>
    <lineage>
        <taxon>Bacteria</taxon>
        <taxon>Bacillati</taxon>
        <taxon>Bacillota</taxon>
        <taxon>Bacilli</taxon>
        <taxon>Bacillales</taxon>
        <taxon>Thermoactinomycetaceae</taxon>
        <taxon>Lihuaxuella</taxon>
    </lineage>
</organism>
<dbReference type="SMART" id="SM00422">
    <property type="entry name" value="HTH_MERR"/>
    <property type="match status" value="1"/>
</dbReference>
<evidence type="ECO:0000256" key="1">
    <source>
        <dbReference type="ARBA" id="ARBA00023125"/>
    </source>
</evidence>